<dbReference type="InterPro" id="IPR007630">
    <property type="entry name" value="RNA_pol_sigma70_r4"/>
</dbReference>
<dbReference type="Gene3D" id="1.10.10.10">
    <property type="entry name" value="Winged helix-like DNA-binding domain superfamily/Winged helix DNA-binding domain"/>
    <property type="match status" value="1"/>
</dbReference>
<dbReference type="PANTHER" id="PTHR43133">
    <property type="entry name" value="RNA POLYMERASE ECF-TYPE SIGMA FACTO"/>
    <property type="match status" value="1"/>
</dbReference>
<keyword evidence="3" id="KW-0731">Sigma factor</keyword>
<reference evidence="8 9" key="1">
    <citation type="submission" date="2016-11" db="EMBL/GenBank/DDBJ databases">
        <authorList>
            <person name="Jaros S."/>
            <person name="Januszkiewicz K."/>
            <person name="Wedrychowicz H."/>
        </authorList>
    </citation>
    <scope>NUCLEOTIDE SEQUENCE [LARGE SCALE GENOMIC DNA]</scope>
    <source>
        <strain evidence="8 9">DSM 21120</strain>
    </source>
</reference>
<gene>
    <name evidence="8" type="ORF">SAMN02745245_01412</name>
</gene>
<sequence length="183" mass="21771">MIEEISEEMNLSKSYVTQKDFEFIYDNFFDRVFKFVSYRVSNREDSKDVTSEIFQKIYKSIDKFDSNKSKLEVWIFAIARNTVTDYYRSNSKHKVISIDSFKDFFASEKYVEDDLEKKEEYDFLRDELKKLNSNEQLVISYKFGAELSNIDIAELTGMSSSNVAVVLHRSIKKLRSRMEAYYE</sequence>
<evidence type="ECO:0000313" key="9">
    <source>
        <dbReference type="Proteomes" id="UP000184032"/>
    </source>
</evidence>
<dbReference type="InterPro" id="IPR036388">
    <property type="entry name" value="WH-like_DNA-bd_sf"/>
</dbReference>
<evidence type="ECO:0000313" key="8">
    <source>
        <dbReference type="EMBL" id="SHH47712.1"/>
    </source>
</evidence>
<dbReference type="GO" id="GO:0006352">
    <property type="term" value="P:DNA-templated transcription initiation"/>
    <property type="evidence" value="ECO:0007669"/>
    <property type="project" value="InterPro"/>
</dbReference>
<dbReference type="EMBL" id="FQXI01000010">
    <property type="protein sequence ID" value="SHH47712.1"/>
    <property type="molecule type" value="Genomic_DNA"/>
</dbReference>
<protein>
    <submittedName>
        <fullName evidence="8">RNA polymerase sigma-70 factor, ECF subfamily</fullName>
    </submittedName>
</protein>
<keyword evidence="9" id="KW-1185">Reference proteome</keyword>
<dbReference type="InterPro" id="IPR014284">
    <property type="entry name" value="RNA_pol_sigma-70_dom"/>
</dbReference>
<keyword evidence="5" id="KW-0804">Transcription</keyword>
<dbReference type="GO" id="GO:0003677">
    <property type="term" value="F:DNA binding"/>
    <property type="evidence" value="ECO:0007669"/>
    <property type="project" value="UniProtKB-KW"/>
</dbReference>
<feature type="domain" description="RNA polymerase sigma-70 region 4" evidence="7">
    <location>
        <begin position="128"/>
        <end position="175"/>
    </location>
</feature>
<evidence type="ECO:0000256" key="4">
    <source>
        <dbReference type="ARBA" id="ARBA00023125"/>
    </source>
</evidence>
<evidence type="ECO:0000256" key="3">
    <source>
        <dbReference type="ARBA" id="ARBA00023082"/>
    </source>
</evidence>
<proteinExistence type="inferred from homology"/>
<dbReference type="Gene3D" id="1.10.1740.10">
    <property type="match status" value="1"/>
</dbReference>
<keyword evidence="4" id="KW-0238">DNA-binding</keyword>
<comment type="similarity">
    <text evidence="1">Belongs to the sigma-70 factor family. ECF subfamily.</text>
</comment>
<dbReference type="CDD" id="cd06171">
    <property type="entry name" value="Sigma70_r4"/>
    <property type="match status" value="1"/>
</dbReference>
<dbReference type="NCBIfam" id="TIGR02937">
    <property type="entry name" value="sigma70-ECF"/>
    <property type="match status" value="1"/>
</dbReference>
<dbReference type="InterPro" id="IPR013325">
    <property type="entry name" value="RNA_pol_sigma_r2"/>
</dbReference>
<dbReference type="SUPFAM" id="SSF88946">
    <property type="entry name" value="Sigma2 domain of RNA polymerase sigma factors"/>
    <property type="match status" value="1"/>
</dbReference>
<feature type="domain" description="RNA polymerase sigma-70 region 2" evidence="6">
    <location>
        <begin position="26"/>
        <end position="92"/>
    </location>
</feature>
<name>A0A1M5TAF5_9FIRM</name>
<evidence type="ECO:0000259" key="7">
    <source>
        <dbReference type="Pfam" id="PF04545"/>
    </source>
</evidence>
<dbReference type="AlphaFoldDB" id="A0A1M5TAF5"/>
<evidence type="ECO:0000259" key="6">
    <source>
        <dbReference type="Pfam" id="PF04542"/>
    </source>
</evidence>
<evidence type="ECO:0000256" key="5">
    <source>
        <dbReference type="ARBA" id="ARBA00023163"/>
    </source>
</evidence>
<dbReference type="GO" id="GO:0016987">
    <property type="term" value="F:sigma factor activity"/>
    <property type="evidence" value="ECO:0007669"/>
    <property type="project" value="UniProtKB-KW"/>
</dbReference>
<dbReference type="InterPro" id="IPR013324">
    <property type="entry name" value="RNA_pol_sigma_r3/r4-like"/>
</dbReference>
<dbReference type="STRING" id="1120995.SAMN02745245_01412"/>
<dbReference type="OrthoDB" id="9784984at2"/>
<dbReference type="RefSeq" id="WP_083529129.1">
    <property type="nucleotide sequence ID" value="NZ_FQXI01000010.1"/>
</dbReference>
<keyword evidence="2" id="KW-0805">Transcription regulation</keyword>
<organism evidence="8 9">
    <name type="scientific">Anaerosphaera aminiphila DSM 21120</name>
    <dbReference type="NCBI Taxonomy" id="1120995"/>
    <lineage>
        <taxon>Bacteria</taxon>
        <taxon>Bacillati</taxon>
        <taxon>Bacillota</taxon>
        <taxon>Tissierellia</taxon>
        <taxon>Tissierellales</taxon>
        <taxon>Peptoniphilaceae</taxon>
        <taxon>Anaerosphaera</taxon>
    </lineage>
</organism>
<evidence type="ECO:0000256" key="1">
    <source>
        <dbReference type="ARBA" id="ARBA00010641"/>
    </source>
</evidence>
<evidence type="ECO:0000256" key="2">
    <source>
        <dbReference type="ARBA" id="ARBA00023015"/>
    </source>
</evidence>
<dbReference type="SUPFAM" id="SSF88659">
    <property type="entry name" value="Sigma3 and sigma4 domains of RNA polymerase sigma factors"/>
    <property type="match status" value="1"/>
</dbReference>
<dbReference type="Pfam" id="PF04542">
    <property type="entry name" value="Sigma70_r2"/>
    <property type="match status" value="1"/>
</dbReference>
<dbReference type="PANTHER" id="PTHR43133:SF8">
    <property type="entry name" value="RNA POLYMERASE SIGMA FACTOR HI_1459-RELATED"/>
    <property type="match status" value="1"/>
</dbReference>
<dbReference type="Pfam" id="PF04545">
    <property type="entry name" value="Sigma70_r4"/>
    <property type="match status" value="1"/>
</dbReference>
<dbReference type="InterPro" id="IPR039425">
    <property type="entry name" value="RNA_pol_sigma-70-like"/>
</dbReference>
<dbReference type="InterPro" id="IPR007627">
    <property type="entry name" value="RNA_pol_sigma70_r2"/>
</dbReference>
<accession>A0A1M5TAF5</accession>
<dbReference type="Proteomes" id="UP000184032">
    <property type="component" value="Unassembled WGS sequence"/>
</dbReference>